<proteinExistence type="predicted"/>
<organism evidence="1 2">
    <name type="scientific">Massilia norwichensis</name>
    <dbReference type="NCBI Taxonomy" id="1442366"/>
    <lineage>
        <taxon>Bacteria</taxon>
        <taxon>Pseudomonadati</taxon>
        <taxon>Pseudomonadota</taxon>
        <taxon>Betaproteobacteria</taxon>
        <taxon>Burkholderiales</taxon>
        <taxon>Oxalobacteraceae</taxon>
        <taxon>Telluria group</taxon>
        <taxon>Massilia</taxon>
    </lineage>
</organism>
<comment type="caution">
    <text evidence="1">The sequence shown here is derived from an EMBL/GenBank/DDBJ whole genome shotgun (WGS) entry which is preliminary data.</text>
</comment>
<keyword evidence="2" id="KW-1185">Reference proteome</keyword>
<dbReference type="RefSeq" id="WP_258847411.1">
    <property type="nucleotide sequence ID" value="NZ_JANUGX010000029.1"/>
</dbReference>
<dbReference type="EMBL" id="JANUGX010000029">
    <property type="protein sequence ID" value="MCS0591642.1"/>
    <property type="molecule type" value="Genomic_DNA"/>
</dbReference>
<reference evidence="1 2" key="1">
    <citation type="submission" date="2022-08" db="EMBL/GenBank/DDBJ databases">
        <title>Reclassification of Massilia species as members of the genera Telluria, Duganella, Pseudoduganella, Mokoshia gen. nov. and Zemynaea gen. nov. using orthogonal and non-orthogonal genome-based approaches.</title>
        <authorList>
            <person name="Bowman J.P."/>
        </authorList>
    </citation>
    <scope>NUCLEOTIDE SEQUENCE [LARGE SCALE GENOMIC DNA]</scope>
    <source>
        <strain evidence="1 2">LMG 28164</strain>
    </source>
</reference>
<sequence length="447" mass="49766">MNSKVLWGEGLLLRPQHFQRQDQYHEHRLHKSIDAVHPYAWGVERLEIDRDALGSNVLRILALSLRFQDGELVDAPGPDELPPTVDLGQLQAPQQQSVTYYAALPGLKPFSGNFAQPGQDSNTARFVQANQETPDLYTQASPAQLAYLKKTVRLVAEFEPRDAYTCFPLLRLRRAATGGFELDPSFVPPSLSIGSAPMIFLQLRRLLDALQAKVSALYGHHREPSRNVIEFRSGDMSSFWLLHTASTACAALTHYLHHPDLHPERLYEQLLATAGALMTFSKSWTLADLPPYQHGDPGPAFLRVHQIIRELLDTVISSKYFAIVLNEVRPSYHHGMLDSGKIDDKTAFYIAVSADIPALELVDTVPLRFKVGAPDDVEKCVLSALPGVRLQYAPQLPAAVPVRPDTCYFVLDAKGQMYERMLQAQSVAIYVPSGMKELKLELLAVAA</sequence>
<accession>A0ABT2AC66</accession>
<evidence type="ECO:0000313" key="2">
    <source>
        <dbReference type="Proteomes" id="UP001205560"/>
    </source>
</evidence>
<dbReference type="InterPro" id="IPR010263">
    <property type="entry name" value="T6SS_TssK"/>
</dbReference>
<dbReference type="NCBIfam" id="TIGR03353">
    <property type="entry name" value="VI_chp_4"/>
    <property type="match status" value="1"/>
</dbReference>
<dbReference type="Pfam" id="PF05936">
    <property type="entry name" value="T6SS_VasE"/>
    <property type="match status" value="1"/>
</dbReference>
<name>A0ABT2AC66_9BURK</name>
<dbReference type="Proteomes" id="UP001205560">
    <property type="component" value="Unassembled WGS sequence"/>
</dbReference>
<evidence type="ECO:0000313" key="1">
    <source>
        <dbReference type="EMBL" id="MCS0591642.1"/>
    </source>
</evidence>
<dbReference type="PANTHER" id="PTHR35566:SF1">
    <property type="entry name" value="TYPE VI SECRETION SYSTEM BASEPLATE COMPONENT TSSK1"/>
    <property type="match status" value="1"/>
</dbReference>
<dbReference type="PANTHER" id="PTHR35566">
    <property type="entry name" value="BLR3599 PROTEIN"/>
    <property type="match status" value="1"/>
</dbReference>
<gene>
    <name evidence="1" type="primary">tssK</name>
    <name evidence="1" type="ORF">NX782_20835</name>
</gene>
<protein>
    <submittedName>
        <fullName evidence="1">Type VI secretion system baseplate subunit TssK</fullName>
    </submittedName>
</protein>